<evidence type="ECO:0000313" key="2">
    <source>
        <dbReference type="EMBL" id="VAX40067.1"/>
    </source>
</evidence>
<name>A0A3B1E7U2_9ZZZZ</name>
<feature type="region of interest" description="Disordered" evidence="1">
    <location>
        <begin position="1"/>
        <end position="52"/>
    </location>
</feature>
<dbReference type="EMBL" id="UOGL01000398">
    <property type="protein sequence ID" value="VAX40067.1"/>
    <property type="molecule type" value="Genomic_DNA"/>
</dbReference>
<protein>
    <submittedName>
        <fullName evidence="2">Uncharacterized protein</fullName>
    </submittedName>
</protein>
<reference evidence="2" key="1">
    <citation type="submission" date="2018-06" db="EMBL/GenBank/DDBJ databases">
        <authorList>
            <person name="Zhirakovskaya E."/>
        </authorList>
    </citation>
    <scope>NUCLEOTIDE SEQUENCE</scope>
</reference>
<organism evidence="2">
    <name type="scientific">hydrothermal vent metagenome</name>
    <dbReference type="NCBI Taxonomy" id="652676"/>
    <lineage>
        <taxon>unclassified sequences</taxon>
        <taxon>metagenomes</taxon>
        <taxon>ecological metagenomes</taxon>
    </lineage>
</organism>
<dbReference type="AlphaFoldDB" id="A0A3B1E7U2"/>
<sequence length="52" mass="5839">MVGGPHQITITGVSEKNSDPQDENPPDKSLFKPFKTDFDFPKEDSTKDFVVK</sequence>
<proteinExistence type="predicted"/>
<gene>
    <name evidence="2" type="ORF">MNBD_PLANCTO02-266</name>
</gene>
<evidence type="ECO:0000256" key="1">
    <source>
        <dbReference type="SAM" id="MobiDB-lite"/>
    </source>
</evidence>
<feature type="compositionally biased region" description="Basic and acidic residues" evidence="1">
    <location>
        <begin position="25"/>
        <end position="52"/>
    </location>
</feature>
<accession>A0A3B1E7U2</accession>